<evidence type="ECO:0000256" key="1">
    <source>
        <dbReference type="ARBA" id="ARBA00005582"/>
    </source>
</evidence>
<dbReference type="InterPro" id="IPR020476">
    <property type="entry name" value="Nudix_hydrolase"/>
</dbReference>
<dbReference type="GO" id="GO:0047631">
    <property type="term" value="F:ADP-ribose diphosphatase activity"/>
    <property type="evidence" value="ECO:0007669"/>
    <property type="project" value="TreeGrafter"/>
</dbReference>
<accession>A0A2S2NVP1</accession>
<dbReference type="AlphaFoldDB" id="A0A2S2NVP1"/>
<dbReference type="InterPro" id="IPR000086">
    <property type="entry name" value="NUDIX_hydrolase_dom"/>
</dbReference>
<dbReference type="PANTHER" id="PTHR13994">
    <property type="entry name" value="NUDIX HYDROLASE RELATED"/>
    <property type="match status" value="1"/>
</dbReference>
<evidence type="ECO:0000313" key="5">
    <source>
        <dbReference type="EMBL" id="MBY21283.1"/>
    </source>
</evidence>
<dbReference type="GO" id="GO:0035529">
    <property type="term" value="F:NADH pyrophosphatase activity"/>
    <property type="evidence" value="ECO:0007669"/>
    <property type="project" value="TreeGrafter"/>
</dbReference>
<evidence type="ECO:0000256" key="2">
    <source>
        <dbReference type="ARBA" id="ARBA00022801"/>
    </source>
</evidence>
<dbReference type="Gene3D" id="3.90.79.10">
    <property type="entry name" value="Nucleoside Triphosphate Pyrophosphohydrolase"/>
    <property type="match status" value="1"/>
</dbReference>
<dbReference type="PROSITE" id="PS00893">
    <property type="entry name" value="NUDIX_BOX"/>
    <property type="match status" value="1"/>
</dbReference>
<protein>
    <submittedName>
        <fullName evidence="5">Nucleoside diphosphate-linked moiety X motif 6</fullName>
    </submittedName>
</protein>
<dbReference type="InterPro" id="IPR040618">
    <property type="entry name" value="Pre-Nudix"/>
</dbReference>
<keyword evidence="2 3" id="KW-0378">Hydrolase</keyword>
<comment type="similarity">
    <text evidence="1 3">Belongs to the Nudix hydrolase family.</text>
</comment>
<dbReference type="Gene3D" id="3.40.630.30">
    <property type="match status" value="1"/>
</dbReference>
<dbReference type="InterPro" id="IPR020084">
    <property type="entry name" value="NUDIX_hydrolase_CS"/>
</dbReference>
<reference evidence="5" key="1">
    <citation type="submission" date="2018-04" db="EMBL/GenBank/DDBJ databases">
        <title>Transcriptome of Schizaphis graminum biotype I.</title>
        <authorList>
            <person name="Scully E.D."/>
            <person name="Geib S.M."/>
            <person name="Palmer N.A."/>
            <person name="Koch K."/>
            <person name="Bradshaw J."/>
            <person name="Heng-Moss T."/>
            <person name="Sarath G."/>
        </authorList>
    </citation>
    <scope>NUCLEOTIDE SEQUENCE</scope>
</reference>
<dbReference type="CDD" id="cd04670">
    <property type="entry name" value="NUDIX_ASFGF2_Nudt6"/>
    <property type="match status" value="1"/>
</dbReference>
<proteinExistence type="inferred from homology"/>
<dbReference type="PROSITE" id="PS51462">
    <property type="entry name" value="NUDIX"/>
    <property type="match status" value="1"/>
</dbReference>
<dbReference type="Pfam" id="PF18290">
    <property type="entry name" value="Nudix_hydro"/>
    <property type="match status" value="1"/>
</dbReference>
<evidence type="ECO:0000256" key="3">
    <source>
        <dbReference type="RuleBase" id="RU003476"/>
    </source>
</evidence>
<dbReference type="InterPro" id="IPR015797">
    <property type="entry name" value="NUDIX_hydrolase-like_dom_sf"/>
</dbReference>
<dbReference type="EMBL" id="GGMR01008664">
    <property type="protein sequence ID" value="MBY21283.1"/>
    <property type="molecule type" value="Transcribed_RNA"/>
</dbReference>
<evidence type="ECO:0000259" key="4">
    <source>
        <dbReference type="PROSITE" id="PS51462"/>
    </source>
</evidence>
<organism evidence="5">
    <name type="scientific">Schizaphis graminum</name>
    <name type="common">Green bug aphid</name>
    <dbReference type="NCBI Taxonomy" id="13262"/>
    <lineage>
        <taxon>Eukaryota</taxon>
        <taxon>Metazoa</taxon>
        <taxon>Ecdysozoa</taxon>
        <taxon>Arthropoda</taxon>
        <taxon>Hexapoda</taxon>
        <taxon>Insecta</taxon>
        <taxon>Pterygota</taxon>
        <taxon>Neoptera</taxon>
        <taxon>Paraneoptera</taxon>
        <taxon>Hemiptera</taxon>
        <taxon>Sternorrhyncha</taxon>
        <taxon>Aphidomorpha</taxon>
        <taxon>Aphidoidea</taxon>
        <taxon>Aphididae</taxon>
        <taxon>Aphidini</taxon>
        <taxon>Schizaphis</taxon>
    </lineage>
</organism>
<feature type="domain" description="Nudix hydrolase" evidence="4">
    <location>
        <begin position="117"/>
        <end position="242"/>
    </location>
</feature>
<dbReference type="InterPro" id="IPR003293">
    <property type="entry name" value="Nudix_hydrolase6-like"/>
</dbReference>
<dbReference type="PANTHER" id="PTHR13994:SF13">
    <property type="entry name" value="FI03680P"/>
    <property type="match status" value="1"/>
</dbReference>
<dbReference type="PRINTS" id="PR00502">
    <property type="entry name" value="NUDIXFAMILY"/>
</dbReference>
<name>A0A2S2NVP1_SCHGA</name>
<dbReference type="Pfam" id="PF00293">
    <property type="entry name" value="NUDIX"/>
    <property type="match status" value="1"/>
</dbReference>
<dbReference type="SUPFAM" id="SSF55811">
    <property type="entry name" value="Nudix"/>
    <property type="match status" value="1"/>
</dbReference>
<gene>
    <name evidence="5" type="primary">Nudt6</name>
    <name evidence="5" type="ORF">g.38832</name>
</gene>
<sequence length="282" mass="31765">MVSRQPPLSLYAAVRKMSTFAGQVDRHRGVVVNSTIAATEQEKSTEFGPKLARSLIKWSADEQVHLVWFRIARQHAHWISELAKNNFLFHRTSPDGNELWMYKRLRGESTSTVDSPHTYTGAGGLVIRDDHLLVVKEHSIPFWKLPGGYVNPGENIGEAAIREVFEETGIRAEFVSLVAFRHVLSGSFDCADMYFVTNLRPLTFDIVIDKEISEAKWMKCEDFITSPDVGEHSRFFVKTFLENSKNGVTMKANKAIHQFTNKEFISYAASYSGPTSSGADDV</sequence>
<dbReference type="GO" id="GO:0051287">
    <property type="term" value="F:NAD binding"/>
    <property type="evidence" value="ECO:0007669"/>
    <property type="project" value="TreeGrafter"/>
</dbReference>